<reference evidence="1 2" key="1">
    <citation type="submission" date="2016-11" db="EMBL/GenBank/DDBJ databases">
        <authorList>
            <person name="Jaros S."/>
            <person name="Januszkiewicz K."/>
            <person name="Wedrychowicz H."/>
        </authorList>
    </citation>
    <scope>NUCLEOTIDE SEQUENCE [LARGE SCALE GENOMIC DNA]</scope>
    <source>
        <strain evidence="1 2">DSM 21758</strain>
    </source>
</reference>
<dbReference type="RefSeq" id="WP_159433229.1">
    <property type="nucleotide sequence ID" value="NZ_FQZB01000009.1"/>
</dbReference>
<organism evidence="1 2">
    <name type="scientific">Clostridium cavendishii DSM 21758</name>
    <dbReference type="NCBI Taxonomy" id="1121302"/>
    <lineage>
        <taxon>Bacteria</taxon>
        <taxon>Bacillati</taxon>
        <taxon>Bacillota</taxon>
        <taxon>Clostridia</taxon>
        <taxon>Eubacteriales</taxon>
        <taxon>Clostridiaceae</taxon>
        <taxon>Clostridium</taxon>
    </lineage>
</organism>
<dbReference type="EMBL" id="FQZB01000009">
    <property type="protein sequence ID" value="SHJ53028.1"/>
    <property type="molecule type" value="Genomic_DNA"/>
</dbReference>
<dbReference type="AlphaFoldDB" id="A0A1M6K267"/>
<proteinExistence type="predicted"/>
<dbReference type="Proteomes" id="UP000184310">
    <property type="component" value="Unassembled WGS sequence"/>
</dbReference>
<sequence>MGQVALTKEQFMAKVIEDKKLKQEKQREEYRDYYDYKIDTVSKARKRYYKNYYR</sequence>
<gene>
    <name evidence="1" type="ORF">SAMN02745163_02077</name>
</gene>
<protein>
    <submittedName>
        <fullName evidence="1">Uncharacterized protein</fullName>
    </submittedName>
</protein>
<dbReference type="STRING" id="1121302.SAMN02745163_02077"/>
<name>A0A1M6K267_9CLOT</name>
<evidence type="ECO:0000313" key="1">
    <source>
        <dbReference type="EMBL" id="SHJ53028.1"/>
    </source>
</evidence>
<evidence type="ECO:0000313" key="2">
    <source>
        <dbReference type="Proteomes" id="UP000184310"/>
    </source>
</evidence>
<accession>A0A1M6K267</accession>
<keyword evidence="2" id="KW-1185">Reference proteome</keyword>